<reference evidence="2" key="1">
    <citation type="submission" date="2014-11" db="EMBL/GenBank/DDBJ databases">
        <authorList>
            <person name="Amaro Gonzalez C."/>
        </authorList>
    </citation>
    <scope>NUCLEOTIDE SEQUENCE</scope>
</reference>
<organism evidence="2">
    <name type="scientific">Anguilla anguilla</name>
    <name type="common">European freshwater eel</name>
    <name type="synonym">Muraena anguilla</name>
    <dbReference type="NCBI Taxonomy" id="7936"/>
    <lineage>
        <taxon>Eukaryota</taxon>
        <taxon>Metazoa</taxon>
        <taxon>Chordata</taxon>
        <taxon>Craniata</taxon>
        <taxon>Vertebrata</taxon>
        <taxon>Euteleostomi</taxon>
        <taxon>Actinopterygii</taxon>
        <taxon>Neopterygii</taxon>
        <taxon>Teleostei</taxon>
        <taxon>Anguilliformes</taxon>
        <taxon>Anguillidae</taxon>
        <taxon>Anguilla</taxon>
    </lineage>
</organism>
<reference evidence="2" key="2">
    <citation type="journal article" date="2015" name="Fish Shellfish Immunol.">
        <title>Early steps in the European eel (Anguilla anguilla)-Vibrio vulnificus interaction in the gills: Role of the RtxA13 toxin.</title>
        <authorList>
            <person name="Callol A."/>
            <person name="Pajuelo D."/>
            <person name="Ebbesson L."/>
            <person name="Teles M."/>
            <person name="MacKenzie S."/>
            <person name="Amaro C."/>
        </authorList>
    </citation>
    <scope>NUCLEOTIDE SEQUENCE</scope>
</reference>
<protein>
    <submittedName>
        <fullName evidence="2">Uncharacterized protein</fullName>
    </submittedName>
</protein>
<evidence type="ECO:0000313" key="2">
    <source>
        <dbReference type="EMBL" id="JAH88858.1"/>
    </source>
</evidence>
<accession>A0A0E9WHA9</accession>
<name>A0A0E9WHA9_ANGAN</name>
<dbReference type="AlphaFoldDB" id="A0A0E9WHA9"/>
<dbReference type="EMBL" id="GBXM01019719">
    <property type="protein sequence ID" value="JAH88858.1"/>
    <property type="molecule type" value="Transcribed_RNA"/>
</dbReference>
<proteinExistence type="predicted"/>
<evidence type="ECO:0000256" key="1">
    <source>
        <dbReference type="SAM" id="MobiDB-lite"/>
    </source>
</evidence>
<feature type="region of interest" description="Disordered" evidence="1">
    <location>
        <begin position="1"/>
        <end position="20"/>
    </location>
</feature>
<sequence length="72" mass="8105">MQVTGEGSAANIPEHKQDGDGMDCDVTMPLLGNHLSGGVRGFDHRFYLPIKNIFLSFINLFKHNTMMREIIQ</sequence>